<protein>
    <submittedName>
        <fullName evidence="1">1770_t:CDS:1</fullName>
    </submittedName>
</protein>
<dbReference type="Proteomes" id="UP000789860">
    <property type="component" value="Unassembled WGS sequence"/>
</dbReference>
<sequence length="91" mass="9865">MTSGEVTCESKSNDRQLDQKRTNNRPSTFVPISQQHSPTIGVFNPAQASTEFSTQNTSGLTMMPPHMFPGIVPPPISGPPSGPRRNNNSNQ</sequence>
<gene>
    <name evidence="1" type="ORF">SCALOS_LOCUS5922</name>
</gene>
<accession>A0ACA9M6R2</accession>
<reference evidence="1" key="1">
    <citation type="submission" date="2021-06" db="EMBL/GenBank/DDBJ databases">
        <authorList>
            <person name="Kallberg Y."/>
            <person name="Tangrot J."/>
            <person name="Rosling A."/>
        </authorList>
    </citation>
    <scope>NUCLEOTIDE SEQUENCE</scope>
    <source>
        <strain evidence="1">AU212A</strain>
    </source>
</reference>
<proteinExistence type="predicted"/>
<keyword evidence="2" id="KW-1185">Reference proteome</keyword>
<comment type="caution">
    <text evidence="1">The sequence shown here is derived from an EMBL/GenBank/DDBJ whole genome shotgun (WGS) entry which is preliminary data.</text>
</comment>
<organism evidence="1 2">
    <name type="scientific">Scutellospora calospora</name>
    <dbReference type="NCBI Taxonomy" id="85575"/>
    <lineage>
        <taxon>Eukaryota</taxon>
        <taxon>Fungi</taxon>
        <taxon>Fungi incertae sedis</taxon>
        <taxon>Mucoromycota</taxon>
        <taxon>Glomeromycotina</taxon>
        <taxon>Glomeromycetes</taxon>
        <taxon>Diversisporales</taxon>
        <taxon>Gigasporaceae</taxon>
        <taxon>Scutellospora</taxon>
    </lineage>
</organism>
<name>A0ACA9M6R2_9GLOM</name>
<evidence type="ECO:0000313" key="2">
    <source>
        <dbReference type="Proteomes" id="UP000789860"/>
    </source>
</evidence>
<evidence type="ECO:0000313" key="1">
    <source>
        <dbReference type="EMBL" id="CAG8573146.1"/>
    </source>
</evidence>
<feature type="non-terminal residue" evidence="1">
    <location>
        <position position="91"/>
    </location>
</feature>
<dbReference type="EMBL" id="CAJVPM010010448">
    <property type="protein sequence ID" value="CAG8573146.1"/>
    <property type="molecule type" value="Genomic_DNA"/>
</dbReference>